<gene>
    <name evidence="2" type="ORF">EVAR_27314_1</name>
</gene>
<keyword evidence="3" id="KW-1185">Reference proteome</keyword>
<evidence type="ECO:0000313" key="3">
    <source>
        <dbReference type="Proteomes" id="UP000299102"/>
    </source>
</evidence>
<dbReference type="EMBL" id="BGZK01000157">
    <property type="protein sequence ID" value="GBP24091.1"/>
    <property type="molecule type" value="Genomic_DNA"/>
</dbReference>
<comment type="caution">
    <text evidence="2">The sequence shown here is derived from an EMBL/GenBank/DDBJ whole genome shotgun (WGS) entry which is preliminary data.</text>
</comment>
<evidence type="ECO:0000313" key="2">
    <source>
        <dbReference type="EMBL" id="GBP24091.1"/>
    </source>
</evidence>
<reference evidence="2 3" key="1">
    <citation type="journal article" date="2019" name="Commun. Biol.">
        <title>The bagworm genome reveals a unique fibroin gene that provides high tensile strength.</title>
        <authorList>
            <person name="Kono N."/>
            <person name="Nakamura H."/>
            <person name="Ohtoshi R."/>
            <person name="Tomita M."/>
            <person name="Numata K."/>
            <person name="Arakawa K."/>
        </authorList>
    </citation>
    <scope>NUCLEOTIDE SEQUENCE [LARGE SCALE GENOMIC DNA]</scope>
</reference>
<feature type="region of interest" description="Disordered" evidence="1">
    <location>
        <begin position="196"/>
        <end position="226"/>
    </location>
</feature>
<dbReference type="Proteomes" id="UP000299102">
    <property type="component" value="Unassembled WGS sequence"/>
</dbReference>
<organism evidence="2 3">
    <name type="scientific">Eumeta variegata</name>
    <name type="common">Bagworm moth</name>
    <name type="synonym">Eumeta japonica</name>
    <dbReference type="NCBI Taxonomy" id="151549"/>
    <lineage>
        <taxon>Eukaryota</taxon>
        <taxon>Metazoa</taxon>
        <taxon>Ecdysozoa</taxon>
        <taxon>Arthropoda</taxon>
        <taxon>Hexapoda</taxon>
        <taxon>Insecta</taxon>
        <taxon>Pterygota</taxon>
        <taxon>Neoptera</taxon>
        <taxon>Endopterygota</taxon>
        <taxon>Lepidoptera</taxon>
        <taxon>Glossata</taxon>
        <taxon>Ditrysia</taxon>
        <taxon>Tineoidea</taxon>
        <taxon>Psychidae</taxon>
        <taxon>Oiketicinae</taxon>
        <taxon>Eumeta</taxon>
    </lineage>
</organism>
<name>A0A4C1UCC5_EUMVA</name>
<evidence type="ECO:0000256" key="1">
    <source>
        <dbReference type="SAM" id="MobiDB-lite"/>
    </source>
</evidence>
<sequence>MNAGCVHEKAGLIVAFRRSLVCERERGTIERHDRPKQLDTSERINAHVTTYRKKIEAGAVPYFMFRFYTVIYSTTIRLDCVDCDRHSAHQRRDVGPPSKWKLSLNRAVYKNLTRENSRKKKMSIAIAKVGFNIPQVLIRSGCVQNEKSTTKPTQTQGHVLNDDKSRRINAGAITQDDRGGRKTFKVARRAFVRRHRAASKLTASKISLRRRRRRRAPRTPRRAADT</sequence>
<proteinExistence type="predicted"/>
<protein>
    <submittedName>
        <fullName evidence="2">Uncharacterized protein</fullName>
    </submittedName>
</protein>
<accession>A0A4C1UCC5</accession>
<dbReference type="AlphaFoldDB" id="A0A4C1UCC5"/>
<feature type="compositionally biased region" description="Basic residues" evidence="1">
    <location>
        <begin position="207"/>
        <end position="226"/>
    </location>
</feature>